<dbReference type="SUPFAM" id="SSF51735">
    <property type="entry name" value="NAD(P)-binding Rossmann-fold domains"/>
    <property type="match status" value="1"/>
</dbReference>
<dbReference type="InterPro" id="IPR013149">
    <property type="entry name" value="ADH-like_C"/>
</dbReference>
<accession>A0A9P7G6N0</accession>
<dbReference type="SMART" id="SM00829">
    <property type="entry name" value="PKS_ER"/>
    <property type="match status" value="1"/>
</dbReference>
<name>A0A9P7G6N0_9AGAR</name>
<gene>
    <name evidence="2" type="ORF">DXG03_009007</name>
</gene>
<keyword evidence="3" id="KW-1185">Reference proteome</keyword>
<dbReference type="SUPFAM" id="SSF50129">
    <property type="entry name" value="GroES-like"/>
    <property type="match status" value="1"/>
</dbReference>
<dbReference type="Gene3D" id="3.40.50.720">
    <property type="entry name" value="NAD(P)-binding Rossmann-like Domain"/>
    <property type="match status" value="1"/>
</dbReference>
<evidence type="ECO:0000313" key="3">
    <source>
        <dbReference type="Proteomes" id="UP000775547"/>
    </source>
</evidence>
<proteinExistence type="predicted"/>
<dbReference type="InterPro" id="IPR020843">
    <property type="entry name" value="ER"/>
</dbReference>
<dbReference type="Pfam" id="PF08240">
    <property type="entry name" value="ADH_N"/>
    <property type="match status" value="1"/>
</dbReference>
<reference evidence="2" key="2">
    <citation type="submission" date="2021-10" db="EMBL/GenBank/DDBJ databases">
        <title>Phylogenomics reveals ancestral predisposition of the termite-cultivated fungus Termitomyces towards a domesticated lifestyle.</title>
        <authorList>
            <person name="Auxier B."/>
            <person name="Grum-Grzhimaylo A."/>
            <person name="Cardenas M.E."/>
            <person name="Lodge J.D."/>
            <person name="Laessoe T."/>
            <person name="Pedersen O."/>
            <person name="Smith M.E."/>
            <person name="Kuyper T.W."/>
            <person name="Franco-Molano E.A."/>
            <person name="Baroni T.J."/>
            <person name="Aanen D.K."/>
        </authorList>
    </citation>
    <scope>NUCLEOTIDE SEQUENCE</scope>
    <source>
        <strain evidence="2">AP01</strain>
        <tissue evidence="2">Mycelium</tissue>
    </source>
</reference>
<organism evidence="2 3">
    <name type="scientific">Asterophora parasitica</name>
    <dbReference type="NCBI Taxonomy" id="117018"/>
    <lineage>
        <taxon>Eukaryota</taxon>
        <taxon>Fungi</taxon>
        <taxon>Dikarya</taxon>
        <taxon>Basidiomycota</taxon>
        <taxon>Agaricomycotina</taxon>
        <taxon>Agaricomycetes</taxon>
        <taxon>Agaricomycetidae</taxon>
        <taxon>Agaricales</taxon>
        <taxon>Tricholomatineae</taxon>
        <taxon>Lyophyllaceae</taxon>
        <taxon>Asterophora</taxon>
    </lineage>
</organism>
<dbReference type="Gene3D" id="3.90.180.10">
    <property type="entry name" value="Medium-chain alcohol dehydrogenases, catalytic domain"/>
    <property type="match status" value="1"/>
</dbReference>
<sequence>MSQFVAALKPRVSVSADTDDQHLRTQKALFLESKFGEFKVRERNVPAVIAGHLLVRIESVALNPIDWKIQKFGIYVEEYPAILGVDTSGVVVEVGEGVSGFTAGDRVFFQTSWDHDKAGYQQYTLTDATLTAKIPSKFSFDETAAIPVALAAATAGLYLEAPNGAGLVTPFEESTRGKESGKPIVIYGAIQLAKLSGFSQIITTASLKNTEYLKSLGATHVLDRNLPAQELASEVSKITSAPINLIYDTVALPDTQKSAYSLLADGGALVLTLPPDAEIKPVEGKRIFQAIGIFVIPHARSLGEKLYSKLTALLEEGVLKPNHVEVLPNGLNGVVAGLERLQADQVSGAKLVAHPQETA</sequence>
<evidence type="ECO:0000259" key="1">
    <source>
        <dbReference type="SMART" id="SM00829"/>
    </source>
</evidence>
<dbReference type="Pfam" id="PF00107">
    <property type="entry name" value="ADH_zinc_N"/>
    <property type="match status" value="1"/>
</dbReference>
<dbReference type="PANTHER" id="PTHR45348:SF2">
    <property type="entry name" value="ZINC-TYPE ALCOHOL DEHYDROGENASE-LIKE PROTEIN C2E1P3.01"/>
    <property type="match status" value="1"/>
</dbReference>
<dbReference type="AlphaFoldDB" id="A0A9P7G6N0"/>
<dbReference type="EMBL" id="JABCKV010000080">
    <property type="protein sequence ID" value="KAG5644166.1"/>
    <property type="molecule type" value="Genomic_DNA"/>
</dbReference>
<dbReference type="InterPro" id="IPR011032">
    <property type="entry name" value="GroES-like_sf"/>
</dbReference>
<dbReference type="InterPro" id="IPR036291">
    <property type="entry name" value="NAD(P)-bd_dom_sf"/>
</dbReference>
<dbReference type="OrthoDB" id="3233595at2759"/>
<dbReference type="Proteomes" id="UP000775547">
    <property type="component" value="Unassembled WGS sequence"/>
</dbReference>
<feature type="domain" description="Enoyl reductase (ER)" evidence="1">
    <location>
        <begin position="36"/>
        <end position="353"/>
    </location>
</feature>
<dbReference type="CDD" id="cd08249">
    <property type="entry name" value="enoyl_reductase_like"/>
    <property type="match status" value="1"/>
</dbReference>
<comment type="caution">
    <text evidence="2">The sequence shown here is derived from an EMBL/GenBank/DDBJ whole genome shotgun (WGS) entry which is preliminary data.</text>
</comment>
<dbReference type="InterPro" id="IPR013154">
    <property type="entry name" value="ADH-like_N"/>
</dbReference>
<dbReference type="InterPro" id="IPR047122">
    <property type="entry name" value="Trans-enoyl_RdTase-like"/>
</dbReference>
<evidence type="ECO:0000313" key="2">
    <source>
        <dbReference type="EMBL" id="KAG5644166.1"/>
    </source>
</evidence>
<dbReference type="GO" id="GO:0016651">
    <property type="term" value="F:oxidoreductase activity, acting on NAD(P)H"/>
    <property type="evidence" value="ECO:0007669"/>
    <property type="project" value="InterPro"/>
</dbReference>
<reference evidence="2" key="1">
    <citation type="submission" date="2020-07" db="EMBL/GenBank/DDBJ databases">
        <authorList>
            <person name="Nieuwenhuis M."/>
            <person name="Van De Peppel L.J.J."/>
        </authorList>
    </citation>
    <scope>NUCLEOTIDE SEQUENCE</scope>
    <source>
        <strain evidence="2">AP01</strain>
        <tissue evidence="2">Mycelium</tissue>
    </source>
</reference>
<dbReference type="PANTHER" id="PTHR45348">
    <property type="entry name" value="HYPOTHETICAL OXIDOREDUCTASE (EUROFUNG)"/>
    <property type="match status" value="1"/>
</dbReference>
<protein>
    <recommendedName>
        <fullName evidence="1">Enoyl reductase (ER) domain-containing protein</fullName>
    </recommendedName>
</protein>